<dbReference type="Proteomes" id="UP000790709">
    <property type="component" value="Unassembled WGS sequence"/>
</dbReference>
<name>A0ACB8BLW3_9AGAM</name>
<evidence type="ECO:0000313" key="1">
    <source>
        <dbReference type="EMBL" id="KAH7925553.1"/>
    </source>
</evidence>
<protein>
    <submittedName>
        <fullName evidence="1">Uncharacterized protein</fullName>
    </submittedName>
</protein>
<gene>
    <name evidence="1" type="ORF">BV22DRAFT_423192</name>
</gene>
<accession>A0ACB8BLW3</accession>
<keyword evidence="2" id="KW-1185">Reference proteome</keyword>
<proteinExistence type="predicted"/>
<reference evidence="1" key="1">
    <citation type="journal article" date="2021" name="New Phytol.">
        <title>Evolutionary innovations through gain and loss of genes in the ectomycorrhizal Boletales.</title>
        <authorList>
            <person name="Wu G."/>
            <person name="Miyauchi S."/>
            <person name="Morin E."/>
            <person name="Kuo A."/>
            <person name="Drula E."/>
            <person name="Varga T."/>
            <person name="Kohler A."/>
            <person name="Feng B."/>
            <person name="Cao Y."/>
            <person name="Lipzen A."/>
            <person name="Daum C."/>
            <person name="Hundley H."/>
            <person name="Pangilinan J."/>
            <person name="Johnson J."/>
            <person name="Barry K."/>
            <person name="LaButti K."/>
            <person name="Ng V."/>
            <person name="Ahrendt S."/>
            <person name="Min B."/>
            <person name="Choi I.G."/>
            <person name="Park H."/>
            <person name="Plett J.M."/>
            <person name="Magnuson J."/>
            <person name="Spatafora J.W."/>
            <person name="Nagy L.G."/>
            <person name="Henrissat B."/>
            <person name="Grigoriev I.V."/>
            <person name="Yang Z.L."/>
            <person name="Xu J."/>
            <person name="Martin F.M."/>
        </authorList>
    </citation>
    <scope>NUCLEOTIDE SEQUENCE</scope>
    <source>
        <strain evidence="1">KUC20120723A-06</strain>
    </source>
</reference>
<evidence type="ECO:0000313" key="2">
    <source>
        <dbReference type="Proteomes" id="UP000790709"/>
    </source>
</evidence>
<organism evidence="1 2">
    <name type="scientific">Leucogyrophana mollusca</name>
    <dbReference type="NCBI Taxonomy" id="85980"/>
    <lineage>
        <taxon>Eukaryota</taxon>
        <taxon>Fungi</taxon>
        <taxon>Dikarya</taxon>
        <taxon>Basidiomycota</taxon>
        <taxon>Agaricomycotina</taxon>
        <taxon>Agaricomycetes</taxon>
        <taxon>Agaricomycetidae</taxon>
        <taxon>Boletales</taxon>
        <taxon>Boletales incertae sedis</taxon>
        <taxon>Leucogyrophana</taxon>
    </lineage>
</organism>
<comment type="caution">
    <text evidence="1">The sequence shown here is derived from an EMBL/GenBank/DDBJ whole genome shotgun (WGS) entry which is preliminary data.</text>
</comment>
<sequence length="222" mass="25021">MFHIERRVRIISRGVCTSDPEARFGTHDFKPYGYEDSETVTTDCGRVFQELRRWPGGIWGRSRGRTLSSAHVILVPAQLPPIRCRSRCVWGRVCTREVKKGSRLCDTGPGSESLTGLGMRGDGINDSQKCGWSEFKTQRIGGGQHGSKNNTQKKARVASTEENECARKGRAGCIPHHPLVIPLYYLALPQCQMHLFDLGNRSFLVCQPHLNPRYETYVPTYN</sequence>
<dbReference type="EMBL" id="MU266399">
    <property type="protein sequence ID" value="KAH7925553.1"/>
    <property type="molecule type" value="Genomic_DNA"/>
</dbReference>